<dbReference type="InterPro" id="IPR052219">
    <property type="entry name" value="Photolyase_Class-2"/>
</dbReference>
<name>A0A518AJT4_9BACT</name>
<accession>A0A518AJT4</accession>
<dbReference type="Proteomes" id="UP000315750">
    <property type="component" value="Chromosome"/>
</dbReference>
<organism evidence="15 16">
    <name type="scientific">Aeoliella mucimassa</name>
    <dbReference type="NCBI Taxonomy" id="2527972"/>
    <lineage>
        <taxon>Bacteria</taxon>
        <taxon>Pseudomonadati</taxon>
        <taxon>Planctomycetota</taxon>
        <taxon>Planctomycetia</taxon>
        <taxon>Pirellulales</taxon>
        <taxon>Lacipirellulaceae</taxon>
        <taxon>Aeoliella</taxon>
    </lineage>
</organism>
<dbReference type="GO" id="GO:0000719">
    <property type="term" value="P:photoreactive repair"/>
    <property type="evidence" value="ECO:0007669"/>
    <property type="project" value="TreeGrafter"/>
</dbReference>
<keyword evidence="9" id="KW-0238">DNA-binding</keyword>
<feature type="domain" description="Photolyase/cryptochrome alpha/beta" evidence="14">
    <location>
        <begin position="32"/>
        <end position="166"/>
    </location>
</feature>
<dbReference type="GO" id="GO:0003677">
    <property type="term" value="F:DNA binding"/>
    <property type="evidence" value="ECO:0007669"/>
    <property type="project" value="UniProtKB-KW"/>
</dbReference>
<dbReference type="RefSeq" id="WP_145245858.1">
    <property type="nucleotide sequence ID" value="NZ_CP036278.1"/>
</dbReference>
<protein>
    <recommendedName>
        <fullName evidence="5">Deoxyribodipyrimidine photo-lyase</fullName>
        <ecNumber evidence="4">4.1.99.3</ecNumber>
    </recommendedName>
    <alternativeName>
        <fullName evidence="12">DNA photolyase</fullName>
    </alternativeName>
</protein>
<keyword evidence="10" id="KW-0234">DNA repair</keyword>
<evidence type="ECO:0000313" key="15">
    <source>
        <dbReference type="EMBL" id="QDU54934.1"/>
    </source>
</evidence>
<evidence type="ECO:0000313" key="16">
    <source>
        <dbReference type="Proteomes" id="UP000315750"/>
    </source>
</evidence>
<dbReference type="GO" id="GO:0003904">
    <property type="term" value="F:deoxyribodipyrimidine photo-lyase activity"/>
    <property type="evidence" value="ECO:0007669"/>
    <property type="project" value="UniProtKB-EC"/>
</dbReference>
<sequence>MPADSEPTNFESSTPKLRIRAANDKPINHDGDFVLYWMIAYRRTEWNFALERAAAWAAELGKPLVVLEALRCDYKWASDRLHAFVIQGMADNQQSLAKKSRAASYYPYLERQPGNGSGLLEALSDQACLVVTDDFPCFFLPRMVRVAARKVSTTMEVIDSNGLLPMRAADKVYLRAYDLRRFLQKALPDHLSELPSPDPLADYKIPTLEKLPAKITKQWPVAEVEAIADDLSKLEAFPIDHQVGVVESLPGGAVAAQKRLRDFLKHKLDRYGEERNEPQKEVSSGFSPYLHFGHLSVHQVFAELVEQLKWTPNKLAKKANGSRSGWWGMEETYESFLDELVTWRELGFNMCSRQEDYTHYESLPDWAKETLGEHASDDREFTYTLEEFEQANTHDELWNAAQNQLVREGYIHNYLRMLWGKKILEWTESPQDALAVMIELNNKYALDGRNPNSYSGIFWVLGRYDRAWGPERPIFGKIRYMSSDNTARKVKVKQYIEKYQ</sequence>
<dbReference type="Gene3D" id="3.40.50.620">
    <property type="entry name" value="HUPs"/>
    <property type="match status" value="1"/>
</dbReference>
<dbReference type="PROSITE" id="PS51645">
    <property type="entry name" value="PHR_CRY_ALPHA_BETA"/>
    <property type="match status" value="1"/>
</dbReference>
<keyword evidence="16" id="KW-1185">Reference proteome</keyword>
<proteinExistence type="inferred from homology"/>
<dbReference type="EMBL" id="CP036278">
    <property type="protein sequence ID" value="QDU54934.1"/>
    <property type="molecule type" value="Genomic_DNA"/>
</dbReference>
<evidence type="ECO:0000256" key="8">
    <source>
        <dbReference type="ARBA" id="ARBA00022827"/>
    </source>
</evidence>
<evidence type="ECO:0000256" key="7">
    <source>
        <dbReference type="ARBA" id="ARBA00022763"/>
    </source>
</evidence>
<evidence type="ECO:0000256" key="6">
    <source>
        <dbReference type="ARBA" id="ARBA00022630"/>
    </source>
</evidence>
<keyword evidence="6" id="KW-0285">Flavoprotein</keyword>
<comment type="catalytic activity">
    <reaction evidence="13">
        <text>cyclobutadipyrimidine (in DNA) = 2 pyrimidine residues (in DNA).</text>
        <dbReference type="EC" id="4.1.99.3"/>
    </reaction>
</comment>
<dbReference type="InterPro" id="IPR014729">
    <property type="entry name" value="Rossmann-like_a/b/a_fold"/>
</dbReference>
<reference evidence="15 16" key="1">
    <citation type="submission" date="2019-02" db="EMBL/GenBank/DDBJ databases">
        <title>Deep-cultivation of Planctomycetes and their phenomic and genomic characterization uncovers novel biology.</title>
        <authorList>
            <person name="Wiegand S."/>
            <person name="Jogler M."/>
            <person name="Boedeker C."/>
            <person name="Pinto D."/>
            <person name="Vollmers J."/>
            <person name="Rivas-Marin E."/>
            <person name="Kohn T."/>
            <person name="Peeters S.H."/>
            <person name="Heuer A."/>
            <person name="Rast P."/>
            <person name="Oberbeckmann S."/>
            <person name="Bunk B."/>
            <person name="Jeske O."/>
            <person name="Meyerdierks A."/>
            <person name="Storesund J.E."/>
            <person name="Kallscheuer N."/>
            <person name="Luecker S."/>
            <person name="Lage O.M."/>
            <person name="Pohl T."/>
            <person name="Merkel B.J."/>
            <person name="Hornburger P."/>
            <person name="Mueller R.-W."/>
            <person name="Bruemmer F."/>
            <person name="Labrenz M."/>
            <person name="Spormann A.M."/>
            <person name="Op den Camp H."/>
            <person name="Overmann J."/>
            <person name="Amann R."/>
            <person name="Jetten M.S.M."/>
            <person name="Mascher T."/>
            <person name="Medema M.H."/>
            <person name="Devos D.P."/>
            <person name="Kaster A.-K."/>
            <person name="Ovreas L."/>
            <person name="Rohde M."/>
            <person name="Galperin M.Y."/>
            <person name="Jogler C."/>
        </authorList>
    </citation>
    <scope>NUCLEOTIDE SEQUENCE [LARGE SCALE GENOMIC DNA]</scope>
    <source>
        <strain evidence="15 16">Pan181</strain>
    </source>
</reference>
<keyword evidence="11 15" id="KW-0456">Lyase</keyword>
<evidence type="ECO:0000256" key="10">
    <source>
        <dbReference type="ARBA" id="ARBA00023204"/>
    </source>
</evidence>
<evidence type="ECO:0000256" key="2">
    <source>
        <dbReference type="ARBA" id="ARBA00001974"/>
    </source>
</evidence>
<evidence type="ECO:0000256" key="9">
    <source>
        <dbReference type="ARBA" id="ARBA00023125"/>
    </source>
</evidence>
<dbReference type="InterPro" id="IPR036155">
    <property type="entry name" value="Crypto/Photolyase_N_sf"/>
</dbReference>
<dbReference type="InterPro" id="IPR036134">
    <property type="entry name" value="Crypto/Photolyase_FAD-like_sf"/>
</dbReference>
<dbReference type="Gene3D" id="1.10.579.10">
    <property type="entry name" value="DNA Cyclobutane Dipyrimidine Photolyase, subunit A, domain 3"/>
    <property type="match status" value="1"/>
</dbReference>
<evidence type="ECO:0000256" key="11">
    <source>
        <dbReference type="ARBA" id="ARBA00023239"/>
    </source>
</evidence>
<evidence type="ECO:0000256" key="13">
    <source>
        <dbReference type="ARBA" id="ARBA00033999"/>
    </source>
</evidence>
<evidence type="ECO:0000256" key="5">
    <source>
        <dbReference type="ARBA" id="ARBA00014046"/>
    </source>
</evidence>
<dbReference type="PANTHER" id="PTHR10211">
    <property type="entry name" value="DEOXYRIBODIPYRIMIDINE PHOTOLYASE"/>
    <property type="match status" value="1"/>
</dbReference>
<comment type="cofactor">
    <cofactor evidence="2">
        <name>FAD</name>
        <dbReference type="ChEBI" id="CHEBI:57692"/>
    </cofactor>
</comment>
<dbReference type="AlphaFoldDB" id="A0A518AJT4"/>
<evidence type="ECO:0000256" key="1">
    <source>
        <dbReference type="ARBA" id="ARBA00001932"/>
    </source>
</evidence>
<evidence type="ECO:0000259" key="14">
    <source>
        <dbReference type="PROSITE" id="PS51645"/>
    </source>
</evidence>
<gene>
    <name evidence="15" type="primary">phrA</name>
    <name evidence="15" type="ORF">Pan181_11190</name>
</gene>
<keyword evidence="8" id="KW-0274">FAD</keyword>
<dbReference type="PANTHER" id="PTHR10211:SF0">
    <property type="entry name" value="DEOXYRIBODIPYRIMIDINE PHOTO-LYASE"/>
    <property type="match status" value="1"/>
</dbReference>
<dbReference type="OrthoDB" id="9772484at2"/>
<evidence type="ECO:0000256" key="4">
    <source>
        <dbReference type="ARBA" id="ARBA00013149"/>
    </source>
</evidence>
<dbReference type="EC" id="4.1.99.3" evidence="4"/>
<evidence type="ECO:0000256" key="12">
    <source>
        <dbReference type="ARBA" id="ARBA00031671"/>
    </source>
</evidence>
<dbReference type="SUPFAM" id="SSF48173">
    <property type="entry name" value="Cryptochrome/photolyase FAD-binding domain"/>
    <property type="match status" value="1"/>
</dbReference>
<evidence type="ECO:0000256" key="3">
    <source>
        <dbReference type="ARBA" id="ARBA00006409"/>
    </source>
</evidence>
<comment type="cofactor">
    <cofactor evidence="1">
        <name>(6R)-5,10-methylene-5,6,7,8-tetrahydrofolate</name>
        <dbReference type="ChEBI" id="CHEBI:15636"/>
    </cofactor>
</comment>
<dbReference type="InterPro" id="IPR006050">
    <property type="entry name" value="DNA_photolyase_N"/>
</dbReference>
<dbReference type="SUPFAM" id="SSF52425">
    <property type="entry name" value="Cryptochrome/photolyase, N-terminal domain"/>
    <property type="match status" value="1"/>
</dbReference>
<dbReference type="KEGG" id="amuc:Pan181_11190"/>
<dbReference type="Gene3D" id="1.25.40.80">
    <property type="match status" value="1"/>
</dbReference>
<keyword evidence="7" id="KW-0227">DNA damage</keyword>
<dbReference type="FunFam" id="1.10.579.10:FF:000002">
    <property type="entry name" value="Deoxyribodipyrimidine photolyase"/>
    <property type="match status" value="1"/>
</dbReference>
<comment type="similarity">
    <text evidence="3">Belongs to the DNA photolyase class-2 family.</text>
</comment>